<dbReference type="InterPro" id="IPR051532">
    <property type="entry name" value="Ester_Hydrolysis_Enzymes"/>
</dbReference>
<dbReference type="SUPFAM" id="SSF52266">
    <property type="entry name" value="SGNH hydrolase"/>
    <property type="match status" value="1"/>
</dbReference>
<accession>A0A7W5FKY1</accession>
<dbReference type="EMBL" id="JACHXK010000001">
    <property type="protein sequence ID" value="MBB3108464.1"/>
    <property type="molecule type" value="Genomic_DNA"/>
</dbReference>
<dbReference type="PANTHER" id="PTHR30383">
    <property type="entry name" value="THIOESTERASE 1/PROTEASE 1/LYSOPHOSPHOLIPASE L1"/>
    <property type="match status" value="1"/>
</dbReference>
<evidence type="ECO:0000313" key="3">
    <source>
        <dbReference type="Proteomes" id="UP000570361"/>
    </source>
</evidence>
<dbReference type="InterPro" id="IPR036514">
    <property type="entry name" value="SGNH_hydro_sf"/>
</dbReference>
<feature type="domain" description="SGNH hydrolase-type esterase" evidence="1">
    <location>
        <begin position="12"/>
        <end position="202"/>
    </location>
</feature>
<dbReference type="RefSeq" id="WP_183596522.1">
    <property type="nucleotide sequence ID" value="NZ_JACHXK010000001.1"/>
</dbReference>
<protein>
    <submittedName>
        <fullName evidence="2">Lysophospholipase L1-like esterase</fullName>
    </submittedName>
</protein>
<proteinExistence type="predicted"/>
<comment type="caution">
    <text evidence="2">The sequence shown here is derived from an EMBL/GenBank/DDBJ whole genome shotgun (WGS) entry which is preliminary data.</text>
</comment>
<evidence type="ECO:0000313" key="2">
    <source>
        <dbReference type="EMBL" id="MBB3108464.1"/>
    </source>
</evidence>
<dbReference type="CDD" id="cd01834">
    <property type="entry name" value="SGNH_hydrolase_like_2"/>
    <property type="match status" value="1"/>
</dbReference>
<evidence type="ECO:0000259" key="1">
    <source>
        <dbReference type="Pfam" id="PF13472"/>
    </source>
</evidence>
<dbReference type="InterPro" id="IPR013830">
    <property type="entry name" value="SGNH_hydro"/>
</dbReference>
<keyword evidence="3" id="KW-1185">Reference proteome</keyword>
<name>A0A7W5FKY1_9BACL</name>
<dbReference type="Pfam" id="PF13472">
    <property type="entry name" value="Lipase_GDSL_2"/>
    <property type="match status" value="1"/>
</dbReference>
<reference evidence="2 3" key="1">
    <citation type="submission" date="2020-08" db="EMBL/GenBank/DDBJ databases">
        <title>Genomic Encyclopedia of Type Strains, Phase III (KMG-III): the genomes of soil and plant-associated and newly described type strains.</title>
        <authorList>
            <person name="Whitman W."/>
        </authorList>
    </citation>
    <scope>NUCLEOTIDE SEQUENCE [LARGE SCALE GENOMIC DNA]</scope>
    <source>
        <strain evidence="2 3">CECT 5862</strain>
    </source>
</reference>
<dbReference type="AlphaFoldDB" id="A0A7W5FKY1"/>
<gene>
    <name evidence="2" type="ORF">FHS18_000492</name>
</gene>
<dbReference type="Gene3D" id="3.40.50.1110">
    <property type="entry name" value="SGNH hydrolase"/>
    <property type="match status" value="1"/>
</dbReference>
<dbReference type="Proteomes" id="UP000570361">
    <property type="component" value="Unassembled WGS sequence"/>
</dbReference>
<dbReference type="GO" id="GO:0004622">
    <property type="term" value="F:phosphatidylcholine lysophospholipase activity"/>
    <property type="evidence" value="ECO:0007669"/>
    <property type="project" value="TreeGrafter"/>
</dbReference>
<organism evidence="2 3">
    <name type="scientific">Paenibacillus phyllosphaerae</name>
    <dbReference type="NCBI Taxonomy" id="274593"/>
    <lineage>
        <taxon>Bacteria</taxon>
        <taxon>Bacillati</taxon>
        <taxon>Bacillota</taxon>
        <taxon>Bacilli</taxon>
        <taxon>Bacillales</taxon>
        <taxon>Paenibacillaceae</taxon>
        <taxon>Paenibacillus</taxon>
    </lineage>
</organism>
<sequence length="219" mass="24504">MLLHAKSKLVMIGDSITDCDRARPIGEGLFGANGKGYVSLVDALLTAAYPELGLRIVNMGTSGNTVRDLKARWQTDVLDLKPDWLSIMIGTNDVWRQYDLPTIPEQHVYIEEYEETLEQLIAQTRPQLQGLILMTPFYIEPNALDAMRSTMDQYGAAVKRLAAKYDAQFVDTQAAFNQVMKHIYPATLAWDRVHPTATGHAVLARAFLQAIGYDYNKGL</sequence>
<dbReference type="PANTHER" id="PTHR30383:SF5">
    <property type="entry name" value="SGNH HYDROLASE-TYPE ESTERASE DOMAIN-CONTAINING PROTEIN"/>
    <property type="match status" value="1"/>
</dbReference>